<evidence type="ECO:0000259" key="2">
    <source>
        <dbReference type="PROSITE" id="PS51140"/>
    </source>
</evidence>
<dbReference type="InterPro" id="IPR038981">
    <property type="entry name" value="CID5/CID6"/>
</dbReference>
<dbReference type="EMBL" id="RWGY01000011">
    <property type="protein sequence ID" value="TVU33508.1"/>
    <property type="molecule type" value="Genomic_DNA"/>
</dbReference>
<reference evidence="3 4" key="1">
    <citation type="journal article" date="2019" name="Sci. Rep.">
        <title>A high-quality genome of Eragrostis curvula grass provides insights into Poaceae evolution and supports new strategies to enhance forage quality.</title>
        <authorList>
            <person name="Carballo J."/>
            <person name="Santos B.A.C.M."/>
            <person name="Zappacosta D."/>
            <person name="Garbus I."/>
            <person name="Selva J.P."/>
            <person name="Gallo C.A."/>
            <person name="Diaz A."/>
            <person name="Albertini E."/>
            <person name="Caccamo M."/>
            <person name="Echenique V."/>
        </authorList>
    </citation>
    <scope>NUCLEOTIDE SEQUENCE [LARGE SCALE GENOMIC DNA]</scope>
    <source>
        <strain evidence="4">cv. Victoria</strain>
        <tissue evidence="3">Leaf</tissue>
    </source>
</reference>
<sequence length="238" mass="26241">MVPSKEHSKYGNDASLSKSFNHIPRRHRPFRRSNPSSPRAVDQNHRFLHLRLFVAMSRSAESGKMDCLSQLNPHATPFVPASMNSSAGSWNERKDSEKQAGGTDESIEIADRSVDEYDLPDTLSLDFYADSPAEHDIPFESPSKAETADRVFDASEYVGSDSDIHLPEVVGHLSSMFPNVSADFIIDALKLQEFDVDLTIDMLSHLCEVDGNGHSAKAKCQESGITKCPGGVANFEDK</sequence>
<feature type="region of interest" description="Disordered" evidence="1">
    <location>
        <begin position="82"/>
        <end position="108"/>
    </location>
</feature>
<gene>
    <name evidence="3" type="ORF">EJB05_25331</name>
</gene>
<dbReference type="InterPro" id="IPR041806">
    <property type="entry name" value="CID5/6/7_CUE"/>
</dbReference>
<dbReference type="Proteomes" id="UP000324897">
    <property type="component" value="Chromosome 1"/>
</dbReference>
<feature type="compositionally biased region" description="Basic and acidic residues" evidence="1">
    <location>
        <begin position="1"/>
        <end position="10"/>
    </location>
</feature>
<feature type="domain" description="CUE" evidence="2">
    <location>
        <begin position="165"/>
        <end position="208"/>
    </location>
</feature>
<organism evidence="3 4">
    <name type="scientific">Eragrostis curvula</name>
    <name type="common">weeping love grass</name>
    <dbReference type="NCBI Taxonomy" id="38414"/>
    <lineage>
        <taxon>Eukaryota</taxon>
        <taxon>Viridiplantae</taxon>
        <taxon>Streptophyta</taxon>
        <taxon>Embryophyta</taxon>
        <taxon>Tracheophyta</taxon>
        <taxon>Spermatophyta</taxon>
        <taxon>Magnoliopsida</taxon>
        <taxon>Liliopsida</taxon>
        <taxon>Poales</taxon>
        <taxon>Poaceae</taxon>
        <taxon>PACMAD clade</taxon>
        <taxon>Chloridoideae</taxon>
        <taxon>Eragrostideae</taxon>
        <taxon>Eragrostidinae</taxon>
        <taxon>Eragrostis</taxon>
    </lineage>
</organism>
<dbReference type="InterPro" id="IPR003892">
    <property type="entry name" value="CUE"/>
</dbReference>
<dbReference type="Gramene" id="TVU33508">
    <property type="protein sequence ID" value="TVU33508"/>
    <property type="gene ID" value="EJB05_25331"/>
</dbReference>
<dbReference type="PANTHER" id="PTHR37252">
    <property type="entry name" value="POLYADENYLATE-BINDING PROTEIN-INTERACTING PROTEIN 6"/>
    <property type="match status" value="1"/>
</dbReference>
<comment type="caution">
    <text evidence="3">The sequence shown here is derived from an EMBL/GenBank/DDBJ whole genome shotgun (WGS) entry which is preliminary data.</text>
</comment>
<proteinExistence type="predicted"/>
<protein>
    <recommendedName>
        <fullName evidence="2">CUE domain-containing protein</fullName>
    </recommendedName>
</protein>
<dbReference type="InterPro" id="IPR009060">
    <property type="entry name" value="UBA-like_sf"/>
</dbReference>
<dbReference type="SUPFAM" id="SSF46934">
    <property type="entry name" value="UBA-like"/>
    <property type="match status" value="1"/>
</dbReference>
<evidence type="ECO:0000313" key="4">
    <source>
        <dbReference type="Proteomes" id="UP000324897"/>
    </source>
</evidence>
<dbReference type="PANTHER" id="PTHR37252:SF3">
    <property type="entry name" value="POLYADENYLATE-BINDING PROTEIN-INTERACTING PROTEIN 6"/>
    <property type="match status" value="1"/>
</dbReference>
<name>A0A5J9VCT7_9POAL</name>
<dbReference type="PROSITE" id="PS51140">
    <property type="entry name" value="CUE"/>
    <property type="match status" value="1"/>
</dbReference>
<dbReference type="OrthoDB" id="769720at2759"/>
<keyword evidence="4" id="KW-1185">Reference proteome</keyword>
<dbReference type="AlphaFoldDB" id="A0A5J9VCT7"/>
<feature type="non-terminal residue" evidence="3">
    <location>
        <position position="1"/>
    </location>
</feature>
<dbReference type="GO" id="GO:0043130">
    <property type="term" value="F:ubiquitin binding"/>
    <property type="evidence" value="ECO:0007669"/>
    <property type="project" value="InterPro"/>
</dbReference>
<dbReference type="Pfam" id="PF02845">
    <property type="entry name" value="CUE"/>
    <property type="match status" value="1"/>
</dbReference>
<evidence type="ECO:0000313" key="3">
    <source>
        <dbReference type="EMBL" id="TVU33508.1"/>
    </source>
</evidence>
<accession>A0A5J9VCT7</accession>
<feature type="region of interest" description="Disordered" evidence="1">
    <location>
        <begin position="1"/>
        <end position="41"/>
    </location>
</feature>
<dbReference type="CDD" id="cd14371">
    <property type="entry name" value="CUE_CID7_like"/>
    <property type="match status" value="1"/>
</dbReference>
<evidence type="ECO:0000256" key="1">
    <source>
        <dbReference type="SAM" id="MobiDB-lite"/>
    </source>
</evidence>